<feature type="transmembrane region" description="Helical" evidence="1">
    <location>
        <begin position="6"/>
        <end position="25"/>
    </location>
</feature>
<dbReference type="Proteomes" id="UP000244081">
    <property type="component" value="Unassembled WGS sequence"/>
</dbReference>
<gene>
    <name evidence="2" type="ORF">C8N35_102380</name>
</gene>
<evidence type="ECO:0000313" key="3">
    <source>
        <dbReference type="Proteomes" id="UP000244081"/>
    </source>
</evidence>
<dbReference type="AlphaFoldDB" id="A0A2T5VD52"/>
<proteinExistence type="predicted"/>
<sequence length="36" mass="4003">MVYDWLSTLCFASAVLGFVSFLVIAHDRPEKAGWDG</sequence>
<evidence type="ECO:0000256" key="1">
    <source>
        <dbReference type="SAM" id="Phobius"/>
    </source>
</evidence>
<comment type="caution">
    <text evidence="2">The sequence shown here is derived from an EMBL/GenBank/DDBJ whole genome shotgun (WGS) entry which is preliminary data.</text>
</comment>
<dbReference type="EMBL" id="QAYG01000002">
    <property type="protein sequence ID" value="PTW61665.1"/>
    <property type="molecule type" value="Genomic_DNA"/>
</dbReference>
<keyword evidence="3" id="KW-1185">Reference proteome</keyword>
<keyword evidence="1" id="KW-1133">Transmembrane helix</keyword>
<keyword evidence="1" id="KW-0812">Transmembrane</keyword>
<accession>A0A2T5VD52</accession>
<organism evidence="2 3">
    <name type="scientific">Breoghania corrubedonensis</name>
    <dbReference type="NCBI Taxonomy" id="665038"/>
    <lineage>
        <taxon>Bacteria</taxon>
        <taxon>Pseudomonadati</taxon>
        <taxon>Pseudomonadota</taxon>
        <taxon>Alphaproteobacteria</taxon>
        <taxon>Hyphomicrobiales</taxon>
        <taxon>Stappiaceae</taxon>
        <taxon>Breoghania</taxon>
    </lineage>
</organism>
<protein>
    <submittedName>
        <fullName evidence="2">Uncharacterized protein</fullName>
    </submittedName>
</protein>
<evidence type="ECO:0000313" key="2">
    <source>
        <dbReference type="EMBL" id="PTW61665.1"/>
    </source>
</evidence>
<name>A0A2T5VD52_9HYPH</name>
<reference evidence="2 3" key="1">
    <citation type="submission" date="2018-04" db="EMBL/GenBank/DDBJ databases">
        <title>Genomic Encyclopedia of Archaeal and Bacterial Type Strains, Phase II (KMG-II): from individual species to whole genera.</title>
        <authorList>
            <person name="Goeker M."/>
        </authorList>
    </citation>
    <scope>NUCLEOTIDE SEQUENCE [LARGE SCALE GENOMIC DNA]</scope>
    <source>
        <strain evidence="2 3">DSM 23382</strain>
    </source>
</reference>
<keyword evidence="1" id="KW-0472">Membrane</keyword>